<dbReference type="InterPro" id="IPR001878">
    <property type="entry name" value="Znf_CCHC"/>
</dbReference>
<reference evidence="3 4" key="1">
    <citation type="journal article" date="2024" name="G3 (Bethesda)">
        <title>Genome assembly of Hibiscus sabdariffa L. provides insights into metabolisms of medicinal natural products.</title>
        <authorList>
            <person name="Kim T."/>
        </authorList>
    </citation>
    <scope>NUCLEOTIDE SEQUENCE [LARGE SCALE GENOMIC DNA]</scope>
    <source>
        <strain evidence="3">TK-2024</strain>
        <tissue evidence="3">Old leaves</tissue>
    </source>
</reference>
<sequence>MSAVTDGLSDLSLGEEDEIAIAVDDASDEQTITFDLCFGGSFLTNSIINFQSMRATLANVWHPIGGIAVSDLGSGRYLFRFYYTVDVDRIEMDGPWYFNSHLLVLHGLQSGEDLLGVNLQTVDFWVLIHDIPSGFVRESVAKQLGNFIGTYLYYDTQALTLGFRGFMRIRVRLDIRSPLKRRKKLLLPTGQSGFVSFQYEKLKLLCYRCGKLGHGEGFCPLRVLQEQDEGIRVKSGTAYQPISNPNNSAQLIPSPAVGIIVSRGKIMEHLGRSGKVFHGPSASLGLGFGQPSGSRGRAFLIYSP</sequence>
<dbReference type="PANTHER" id="PTHR31286:SF153">
    <property type="entry name" value="DUF4283 DOMAIN PROTEIN"/>
    <property type="match status" value="1"/>
</dbReference>
<comment type="caution">
    <text evidence="3">The sequence shown here is derived from an EMBL/GenBank/DDBJ whole genome shotgun (WGS) entry which is preliminary data.</text>
</comment>
<proteinExistence type="predicted"/>
<keyword evidence="1" id="KW-0863">Zinc-finger</keyword>
<accession>A0ABR2AA92</accession>
<evidence type="ECO:0000259" key="2">
    <source>
        <dbReference type="PROSITE" id="PS50158"/>
    </source>
</evidence>
<feature type="domain" description="CCHC-type" evidence="2">
    <location>
        <begin position="206"/>
        <end position="220"/>
    </location>
</feature>
<keyword evidence="4" id="KW-1185">Reference proteome</keyword>
<dbReference type="InterPro" id="IPR025558">
    <property type="entry name" value="DUF4283"/>
</dbReference>
<gene>
    <name evidence="3" type="ORF">V6N11_065394</name>
</gene>
<dbReference type="Pfam" id="PF14392">
    <property type="entry name" value="zf-CCHC_4"/>
    <property type="match status" value="1"/>
</dbReference>
<organism evidence="3 4">
    <name type="scientific">Hibiscus sabdariffa</name>
    <name type="common">roselle</name>
    <dbReference type="NCBI Taxonomy" id="183260"/>
    <lineage>
        <taxon>Eukaryota</taxon>
        <taxon>Viridiplantae</taxon>
        <taxon>Streptophyta</taxon>
        <taxon>Embryophyta</taxon>
        <taxon>Tracheophyta</taxon>
        <taxon>Spermatophyta</taxon>
        <taxon>Magnoliopsida</taxon>
        <taxon>eudicotyledons</taxon>
        <taxon>Gunneridae</taxon>
        <taxon>Pentapetalae</taxon>
        <taxon>rosids</taxon>
        <taxon>malvids</taxon>
        <taxon>Malvales</taxon>
        <taxon>Malvaceae</taxon>
        <taxon>Malvoideae</taxon>
        <taxon>Hibiscus</taxon>
    </lineage>
</organism>
<name>A0ABR2AA92_9ROSI</name>
<evidence type="ECO:0000256" key="1">
    <source>
        <dbReference type="PROSITE-ProRule" id="PRU00047"/>
    </source>
</evidence>
<dbReference type="Proteomes" id="UP001396334">
    <property type="component" value="Unassembled WGS sequence"/>
</dbReference>
<dbReference type="InterPro" id="IPR040256">
    <property type="entry name" value="At4g02000-like"/>
</dbReference>
<dbReference type="InterPro" id="IPR025836">
    <property type="entry name" value="Zn_knuckle_CX2CX4HX4C"/>
</dbReference>
<evidence type="ECO:0000313" key="3">
    <source>
        <dbReference type="EMBL" id="KAK8489971.1"/>
    </source>
</evidence>
<dbReference type="PANTHER" id="PTHR31286">
    <property type="entry name" value="GLYCINE-RICH CELL WALL STRUCTURAL PROTEIN 1.8-LIKE"/>
    <property type="match status" value="1"/>
</dbReference>
<dbReference type="Pfam" id="PF14111">
    <property type="entry name" value="DUF4283"/>
    <property type="match status" value="1"/>
</dbReference>
<keyword evidence="1" id="KW-0862">Zinc</keyword>
<dbReference type="EMBL" id="JBBPBN010000292">
    <property type="protein sequence ID" value="KAK8489971.1"/>
    <property type="molecule type" value="Genomic_DNA"/>
</dbReference>
<protein>
    <recommendedName>
        <fullName evidence="2">CCHC-type domain-containing protein</fullName>
    </recommendedName>
</protein>
<evidence type="ECO:0000313" key="4">
    <source>
        <dbReference type="Proteomes" id="UP001396334"/>
    </source>
</evidence>
<dbReference type="PROSITE" id="PS50158">
    <property type="entry name" value="ZF_CCHC"/>
    <property type="match status" value="1"/>
</dbReference>
<keyword evidence="1" id="KW-0479">Metal-binding</keyword>